<dbReference type="EMBL" id="JBHUOP010000001">
    <property type="protein sequence ID" value="MFD2839472.1"/>
    <property type="molecule type" value="Genomic_DNA"/>
</dbReference>
<dbReference type="InterPro" id="IPR043758">
    <property type="entry name" value="DUF5703"/>
</dbReference>
<name>A0ABW5XC78_9MICO</name>
<gene>
    <name evidence="1" type="ORF">ACFSYH_02695</name>
</gene>
<dbReference type="Proteomes" id="UP001597391">
    <property type="component" value="Unassembled WGS sequence"/>
</dbReference>
<dbReference type="Pfam" id="PF18963">
    <property type="entry name" value="DUF5703"/>
    <property type="match status" value="1"/>
</dbReference>
<organism evidence="1 2">
    <name type="scientific">Populibacterium corticicola</name>
    <dbReference type="NCBI Taxonomy" id="1812826"/>
    <lineage>
        <taxon>Bacteria</taxon>
        <taxon>Bacillati</taxon>
        <taxon>Actinomycetota</taxon>
        <taxon>Actinomycetes</taxon>
        <taxon>Micrococcales</taxon>
        <taxon>Jonesiaceae</taxon>
        <taxon>Populibacterium</taxon>
    </lineage>
</organism>
<accession>A0ABW5XC78</accession>
<proteinExistence type="predicted"/>
<dbReference type="RefSeq" id="WP_377464949.1">
    <property type="nucleotide sequence ID" value="NZ_JBHUOP010000001.1"/>
</dbReference>
<comment type="caution">
    <text evidence="1">The sequence shown here is derived from an EMBL/GenBank/DDBJ whole genome shotgun (WGS) entry which is preliminary data.</text>
</comment>
<reference evidence="2" key="1">
    <citation type="journal article" date="2019" name="Int. J. Syst. Evol. Microbiol.">
        <title>The Global Catalogue of Microorganisms (GCM) 10K type strain sequencing project: providing services to taxonomists for standard genome sequencing and annotation.</title>
        <authorList>
            <consortium name="The Broad Institute Genomics Platform"/>
            <consortium name="The Broad Institute Genome Sequencing Center for Infectious Disease"/>
            <person name="Wu L."/>
            <person name="Ma J."/>
        </authorList>
    </citation>
    <scope>NUCLEOTIDE SEQUENCE [LARGE SCALE GENOMIC DNA]</scope>
    <source>
        <strain evidence="2">KCTC 33576</strain>
    </source>
</reference>
<evidence type="ECO:0000313" key="2">
    <source>
        <dbReference type="Proteomes" id="UP001597391"/>
    </source>
</evidence>
<keyword evidence="2" id="KW-1185">Reference proteome</keyword>
<protein>
    <submittedName>
        <fullName evidence="1">DUF5703 family protein</fullName>
    </submittedName>
</protein>
<sequence length="82" mass="9562">MPAHSLEARRAADLHYLKARRKREPHYEYRTVVVPRGTSKTQTRALLVQEAEVGKWELARTVIYEGGTTKYWLRRRIIAVGV</sequence>
<evidence type="ECO:0000313" key="1">
    <source>
        <dbReference type="EMBL" id="MFD2839472.1"/>
    </source>
</evidence>